<dbReference type="GeneID" id="72466878"/>
<dbReference type="RefSeq" id="WP_223928908.1">
    <property type="nucleotide sequence ID" value="NZ_BPTU01000001.1"/>
</dbReference>
<sequence>MEKIMFNDFFGLTDAVLAKQKTMTRRSSKSLQDDIAALAEGFRVDSLSPEAIEEEMQKPKFKQKVKAMEPALIQMNAKYKVGEVVAIAQSYLQVHNTNPELIPDWLPSKKSKSGFVHWDEHPGYSNKMFVSADLMPHQIRITGIKVERLQDISEEDCRKEGIIHVNWRQYLKQDIDDFGPQRYKDHDLWTLPIFEESLQNAWAEQKPGEFAANDPKTALIVLFAKLAHRQPTAFAHENPWVLAYDFELVK</sequence>
<accession>A0A9R1CAF6</accession>
<protein>
    <submittedName>
        <fullName evidence="1">Uncharacterized protein</fullName>
    </submittedName>
</protein>
<proteinExistence type="predicted"/>
<comment type="caution">
    <text evidence="1">The sequence shown here is derived from an EMBL/GenBank/DDBJ whole genome shotgun (WGS) entry which is preliminary data.</text>
</comment>
<reference evidence="1" key="1">
    <citation type="journal article" date="2022" name="Int. J. Syst. Evol. Microbiol.">
        <title>Prevotella lacticifex sp. nov., isolated from the rumen of cows.</title>
        <authorList>
            <person name="Shinkai T."/>
            <person name="Ikeyama N."/>
            <person name="Kumagai M."/>
            <person name="Ohmori H."/>
            <person name="Sakamoto M."/>
            <person name="Ohkuma M."/>
            <person name="Mitsumori M."/>
        </authorList>
    </citation>
    <scope>NUCLEOTIDE SEQUENCE</scope>
    <source>
        <strain evidence="1">R5076</strain>
    </source>
</reference>
<organism evidence="1 2">
    <name type="scientific">Prevotella lacticifex</name>
    <dbReference type="NCBI Taxonomy" id="2854755"/>
    <lineage>
        <taxon>Bacteria</taxon>
        <taxon>Pseudomonadati</taxon>
        <taxon>Bacteroidota</taxon>
        <taxon>Bacteroidia</taxon>
        <taxon>Bacteroidales</taxon>
        <taxon>Prevotellaceae</taxon>
        <taxon>Prevotella</taxon>
    </lineage>
</organism>
<name>A0A9R1CAF6_9BACT</name>
<evidence type="ECO:0000313" key="1">
    <source>
        <dbReference type="EMBL" id="GJG59082.1"/>
    </source>
</evidence>
<evidence type="ECO:0000313" key="2">
    <source>
        <dbReference type="Proteomes" id="UP000825483"/>
    </source>
</evidence>
<dbReference type="EMBL" id="BPUB01000002">
    <property type="protein sequence ID" value="GJG59082.1"/>
    <property type="molecule type" value="Genomic_DNA"/>
</dbReference>
<keyword evidence="2" id="KW-1185">Reference proteome</keyword>
<gene>
    <name evidence="1" type="ORF">PRLR5076_19330</name>
</gene>
<dbReference type="AlphaFoldDB" id="A0A9R1CAF6"/>
<dbReference type="Proteomes" id="UP000825483">
    <property type="component" value="Unassembled WGS sequence"/>
</dbReference>